<dbReference type="SUPFAM" id="SSF52833">
    <property type="entry name" value="Thioredoxin-like"/>
    <property type="match status" value="1"/>
</dbReference>
<organism evidence="10 11">
    <name type="scientific">Propionigenium maris DSM 9537</name>
    <dbReference type="NCBI Taxonomy" id="1123000"/>
    <lineage>
        <taxon>Bacteria</taxon>
        <taxon>Fusobacteriati</taxon>
        <taxon>Fusobacteriota</taxon>
        <taxon>Fusobacteriia</taxon>
        <taxon>Fusobacteriales</taxon>
        <taxon>Fusobacteriaceae</taxon>
        <taxon>Propionigenium</taxon>
    </lineage>
</organism>
<dbReference type="GO" id="GO:0051537">
    <property type="term" value="F:2 iron, 2 sulfur cluster binding"/>
    <property type="evidence" value="ECO:0007669"/>
    <property type="project" value="UniProtKB-KW"/>
</dbReference>
<dbReference type="InterPro" id="IPR001949">
    <property type="entry name" value="NADH-UbQ_OxRdtase_51kDa_CS"/>
</dbReference>
<proteinExistence type="inferred from homology"/>
<dbReference type="CDD" id="cd03064">
    <property type="entry name" value="TRX_Fd_NuoE"/>
    <property type="match status" value="1"/>
</dbReference>
<dbReference type="InterPro" id="IPR037207">
    <property type="entry name" value="Nuop51_4Fe4S-bd_sf"/>
</dbReference>
<sequence>MNSRKRQELKKDIGKWIESYGGGRSSILSVLEELIKKYKRIDGFALQEIAFKLGIHPSEVYGTSTFYSFLDGREERGSHTIRLCKTISCHMKEKERIAKQLENELGIAFGETTPDKRFTLEYCNCLGMCDQGPALLIDDVLIPKVKPHDIPELIDSCIRGKLKEAYRDTVVSTVAQKGALLLEDYHPGRILEKVLLAKPEEILKDIEDAGLRGRGGAGFPTGFKWRLAMEEKGDLKYVVCNADEGEPGTFKDRFLLHKHFSRVIEGMCVAAYVIGASKGYIYLRGEYSYLKERMEETISQWKKDGLLGEDILGKKGFSFDVEVRMGAGAYICGEETALIESLEGNRGEPRNKPPFPVDTGFLGDPTIVNNVETFLWASLICEKGVEFFQQYGTSKSKGSKFFSVSGDCRREGIYELPFGITIDKIVELSEGVDIKAVQVGGAAGECIPKRDFHRTIAFEAVPTGGSIILFNKDRDLLDVAENFMEFFVEESCGQCTPCREGTIKILEGVRLLKEGRCSMSHLEKLMELSETIELASKCGLGQLSVKAFKSIVENFKEEVLGRLPEEG</sequence>
<dbReference type="EMBL" id="BSDY01000013">
    <property type="protein sequence ID" value="GLI57080.1"/>
    <property type="molecule type" value="Genomic_DNA"/>
</dbReference>
<reference evidence="10" key="1">
    <citation type="submission" date="2022-12" db="EMBL/GenBank/DDBJ databases">
        <title>Reference genome sequencing for broad-spectrum identification of bacterial and archaeal isolates by mass spectrometry.</title>
        <authorList>
            <person name="Sekiguchi Y."/>
            <person name="Tourlousse D.M."/>
        </authorList>
    </citation>
    <scope>NUCLEOTIDE SEQUENCE</scope>
    <source>
        <strain evidence="10">10succ1</strain>
    </source>
</reference>
<dbReference type="GO" id="GO:0046872">
    <property type="term" value="F:metal ion binding"/>
    <property type="evidence" value="ECO:0007669"/>
    <property type="project" value="UniProtKB-KW"/>
</dbReference>
<comment type="similarity">
    <text evidence="2">Belongs to the complex I 24 kDa subunit family.</text>
</comment>
<keyword evidence="4" id="KW-0001">2Fe-2S</keyword>
<dbReference type="InterPro" id="IPR042128">
    <property type="entry name" value="NuoE_dom"/>
</dbReference>
<dbReference type="SUPFAM" id="SSF142019">
    <property type="entry name" value="Nqo1 FMN-binding domain-like"/>
    <property type="match status" value="1"/>
</dbReference>
<dbReference type="PROSITE" id="PS01099">
    <property type="entry name" value="COMPLEX1_24K"/>
    <property type="match status" value="1"/>
</dbReference>
<evidence type="ECO:0000313" key="11">
    <source>
        <dbReference type="Proteomes" id="UP001144471"/>
    </source>
</evidence>
<keyword evidence="7" id="KW-0411">Iron-sulfur</keyword>
<accession>A0A9W6LPM0</accession>
<keyword evidence="5" id="KW-0479">Metal-binding</keyword>
<dbReference type="Pfam" id="PF01257">
    <property type="entry name" value="2Fe-2S_thioredx"/>
    <property type="match status" value="1"/>
</dbReference>
<dbReference type="PROSITE" id="PS00645">
    <property type="entry name" value="COMPLEX1_51K_2"/>
    <property type="match status" value="1"/>
</dbReference>
<evidence type="ECO:0000256" key="4">
    <source>
        <dbReference type="ARBA" id="ARBA00022714"/>
    </source>
</evidence>
<dbReference type="AlphaFoldDB" id="A0A9W6LPM0"/>
<evidence type="ECO:0000256" key="8">
    <source>
        <dbReference type="ARBA" id="ARBA00034078"/>
    </source>
</evidence>
<evidence type="ECO:0000256" key="6">
    <source>
        <dbReference type="ARBA" id="ARBA00023004"/>
    </source>
</evidence>
<dbReference type="PANTHER" id="PTHR43578:SF3">
    <property type="entry name" value="NADH-QUINONE OXIDOREDUCTASE SUBUNIT F"/>
    <property type="match status" value="1"/>
</dbReference>
<evidence type="ECO:0000256" key="7">
    <source>
        <dbReference type="ARBA" id="ARBA00023014"/>
    </source>
</evidence>
<evidence type="ECO:0000256" key="2">
    <source>
        <dbReference type="ARBA" id="ARBA00010643"/>
    </source>
</evidence>
<dbReference type="PROSITE" id="PS00644">
    <property type="entry name" value="COMPLEX1_51K_1"/>
    <property type="match status" value="1"/>
</dbReference>
<dbReference type="InterPro" id="IPR037225">
    <property type="entry name" value="Nuo51_FMN-bd_sf"/>
</dbReference>
<evidence type="ECO:0000313" key="10">
    <source>
        <dbReference type="EMBL" id="GLI57080.1"/>
    </source>
</evidence>
<dbReference type="Gene3D" id="3.40.50.11540">
    <property type="entry name" value="NADH-ubiquinone oxidoreductase 51kDa subunit"/>
    <property type="match status" value="1"/>
</dbReference>
<dbReference type="InterPro" id="IPR002023">
    <property type="entry name" value="NuoE-like"/>
</dbReference>
<keyword evidence="6" id="KW-0408">Iron</keyword>
<keyword evidence="11" id="KW-1185">Reference proteome</keyword>
<dbReference type="FunFam" id="3.40.50.11540:FF:000001">
    <property type="entry name" value="NADH dehydrogenase [ubiquinone] flavoprotein 1, mitochondrial"/>
    <property type="match status" value="1"/>
</dbReference>
<dbReference type="InterPro" id="IPR011538">
    <property type="entry name" value="Nuo51_FMN-bd"/>
</dbReference>
<feature type="domain" description="NADH-ubiquinone oxidoreductase 51kDa subunit iron-sulphur binding" evidence="9">
    <location>
        <begin position="477"/>
        <end position="522"/>
    </location>
</feature>
<gene>
    <name evidence="10" type="ORF">PM10SUCC1_25940</name>
</gene>
<keyword evidence="3" id="KW-0004">4Fe-4S</keyword>
<dbReference type="InterPro" id="IPR041921">
    <property type="entry name" value="NuoE_N"/>
</dbReference>
<dbReference type="PANTHER" id="PTHR43578">
    <property type="entry name" value="NADH-QUINONE OXIDOREDUCTASE SUBUNIT F"/>
    <property type="match status" value="1"/>
</dbReference>
<dbReference type="SUPFAM" id="SSF142984">
    <property type="entry name" value="Nqo1 middle domain-like"/>
    <property type="match status" value="1"/>
</dbReference>
<dbReference type="GO" id="GO:0008137">
    <property type="term" value="F:NADH dehydrogenase (ubiquinone) activity"/>
    <property type="evidence" value="ECO:0007669"/>
    <property type="project" value="InterPro"/>
</dbReference>
<dbReference type="SMART" id="SM00928">
    <property type="entry name" value="NADH_4Fe-4S"/>
    <property type="match status" value="1"/>
</dbReference>
<dbReference type="GO" id="GO:0010181">
    <property type="term" value="F:FMN binding"/>
    <property type="evidence" value="ECO:0007669"/>
    <property type="project" value="InterPro"/>
</dbReference>
<dbReference type="Pfam" id="PF10589">
    <property type="entry name" value="NADH_4Fe-4S"/>
    <property type="match status" value="1"/>
</dbReference>
<dbReference type="GO" id="GO:0051539">
    <property type="term" value="F:4 iron, 4 sulfur cluster binding"/>
    <property type="evidence" value="ECO:0007669"/>
    <property type="project" value="UniProtKB-KW"/>
</dbReference>
<evidence type="ECO:0000256" key="5">
    <source>
        <dbReference type="ARBA" id="ARBA00022723"/>
    </source>
</evidence>
<evidence type="ECO:0000256" key="1">
    <source>
        <dbReference type="ARBA" id="ARBA00007523"/>
    </source>
</evidence>
<comment type="similarity">
    <text evidence="1">Belongs to the complex I 51 kDa subunit family.</text>
</comment>
<comment type="cofactor">
    <cofactor evidence="8">
        <name>[2Fe-2S] cluster</name>
        <dbReference type="ChEBI" id="CHEBI:190135"/>
    </cofactor>
</comment>
<dbReference type="Gene3D" id="1.20.1440.230">
    <property type="entry name" value="NADH-ubiquinone oxidoreductase 51kDa subunit, iron-sulphur binding domain"/>
    <property type="match status" value="1"/>
</dbReference>
<dbReference type="Gene3D" id="3.10.20.600">
    <property type="match status" value="1"/>
</dbReference>
<name>A0A9W6LPM0_9FUSO</name>
<evidence type="ECO:0000259" key="9">
    <source>
        <dbReference type="SMART" id="SM00928"/>
    </source>
</evidence>
<dbReference type="Gene3D" id="1.10.10.1590">
    <property type="entry name" value="NADH-quinone oxidoreductase subunit E"/>
    <property type="match status" value="1"/>
</dbReference>
<comment type="caution">
    <text evidence="10">The sequence shown here is derived from an EMBL/GenBank/DDBJ whole genome shotgun (WGS) entry which is preliminary data.</text>
</comment>
<dbReference type="GO" id="GO:0016491">
    <property type="term" value="F:oxidoreductase activity"/>
    <property type="evidence" value="ECO:0007669"/>
    <property type="project" value="InterPro"/>
</dbReference>
<evidence type="ECO:0000256" key="3">
    <source>
        <dbReference type="ARBA" id="ARBA00022485"/>
    </source>
</evidence>
<dbReference type="Proteomes" id="UP001144471">
    <property type="component" value="Unassembled WGS sequence"/>
</dbReference>
<dbReference type="RefSeq" id="WP_281836539.1">
    <property type="nucleotide sequence ID" value="NZ_BSDY01000013.1"/>
</dbReference>
<dbReference type="InterPro" id="IPR019575">
    <property type="entry name" value="Nuop51_4Fe4S-bd"/>
</dbReference>
<protein>
    <submittedName>
        <fullName evidence="10">NADH dehydrogenase</fullName>
    </submittedName>
</protein>
<dbReference type="SUPFAM" id="SSF140490">
    <property type="entry name" value="Nqo1C-terminal domain-like"/>
    <property type="match status" value="1"/>
</dbReference>
<dbReference type="Pfam" id="PF01512">
    <property type="entry name" value="Complex1_51K"/>
    <property type="match status" value="1"/>
</dbReference>
<dbReference type="InterPro" id="IPR036249">
    <property type="entry name" value="Thioredoxin-like_sf"/>
</dbReference>
<dbReference type="Gene3D" id="3.40.30.10">
    <property type="entry name" value="Glutaredoxin"/>
    <property type="match status" value="1"/>
</dbReference>